<evidence type="ECO:0000256" key="3">
    <source>
        <dbReference type="ARBA" id="ARBA00007971"/>
    </source>
</evidence>
<dbReference type="Pfam" id="PF01514">
    <property type="entry name" value="YscJ_FliF"/>
    <property type="match status" value="1"/>
</dbReference>
<evidence type="ECO:0000256" key="2">
    <source>
        <dbReference type="ARBA" id="ARBA00004651"/>
    </source>
</evidence>
<feature type="domain" description="Flagellar M-ring N-terminal" evidence="12">
    <location>
        <begin position="38"/>
        <end position="209"/>
    </location>
</feature>
<accession>A0A1X6ZPY6</accession>
<dbReference type="Pfam" id="PF08345">
    <property type="entry name" value="YscJ_FliF_C"/>
    <property type="match status" value="1"/>
</dbReference>
<dbReference type="Proteomes" id="UP000193570">
    <property type="component" value="Unassembled WGS sequence"/>
</dbReference>
<keyword evidence="4" id="KW-1003">Cell membrane</keyword>
<dbReference type="PANTHER" id="PTHR30046:SF0">
    <property type="entry name" value="FLAGELLAR M-RING PROTEIN"/>
    <property type="match status" value="1"/>
</dbReference>
<comment type="subcellular location">
    <subcellularLocation>
        <location evidence="1 9">Bacterial flagellum basal body</location>
    </subcellularLocation>
    <subcellularLocation>
        <location evidence="2">Cell membrane</location>
        <topology evidence="2">Multi-pass membrane protein</topology>
    </subcellularLocation>
</comment>
<dbReference type="InterPro" id="IPR006182">
    <property type="entry name" value="FliF_N_dom"/>
</dbReference>
<evidence type="ECO:0000256" key="4">
    <source>
        <dbReference type="ARBA" id="ARBA00022475"/>
    </source>
</evidence>
<evidence type="ECO:0000256" key="11">
    <source>
        <dbReference type="SAM" id="Phobius"/>
    </source>
</evidence>
<dbReference type="GO" id="GO:0003774">
    <property type="term" value="F:cytoskeletal motor activity"/>
    <property type="evidence" value="ECO:0007669"/>
    <property type="project" value="InterPro"/>
</dbReference>
<dbReference type="GO" id="GO:0071973">
    <property type="term" value="P:bacterial-type flagellum-dependent cell motility"/>
    <property type="evidence" value="ECO:0007669"/>
    <property type="project" value="InterPro"/>
</dbReference>
<keyword evidence="14" id="KW-0969">Cilium</keyword>
<reference evidence="14 15" key="1">
    <citation type="submission" date="2017-03" db="EMBL/GenBank/DDBJ databases">
        <authorList>
            <person name="Afonso C.L."/>
            <person name="Miller P.J."/>
            <person name="Scott M.A."/>
            <person name="Spackman E."/>
            <person name="Goraichik I."/>
            <person name="Dimitrov K.M."/>
            <person name="Suarez D.L."/>
            <person name="Swayne D.E."/>
        </authorList>
    </citation>
    <scope>NUCLEOTIDE SEQUENCE [LARGE SCALE GENOMIC DNA]</scope>
    <source>
        <strain evidence="14 15">CECT 8625</strain>
    </source>
</reference>
<sequence length="537" mass="55670">MQSLLSVWSALSVQRRIVVVAATLMMFAAIIALSRLATAPNMTLLFGGLDAAASGEIVSALEARGAAYEVRGGAIFVPAAERDALRLTLAGEGLPASGSDGYELLDELTGFGTTSQMFDAAYWRAKEGELARTIVAAPHIAAARVHIASSSANPFQRSVTPSASVSVTGALAPVEVAQARAIRHLVAAAVPGLSPDGVSVIDSSRGLLTAEDDAGVGATPEDRAAALRERVLRLVEARVGLGNAVVEVSVDTVTESEQIRERRFDPESRVVISSDTEETTEQSQDQGGAGVTVASNLPDGDAGATESSQSSGSTTRERLNYEVSETTRELVRGPGAVRRLSVAVLVNGTIEPADDGAPRFVPMPEPEQASLRDLVASAVGFDESRGDTITIRSLPFEQSEGLGSAADDPGLFAGIRLDLMALIQMAVLAVVALALGLFVVRPVLSGAGAAALPAPEADEPDAGLPAFGVADALTGEVDEGGGFANLPMLASADGDAGFEPGGAEEDPVERLRGLIEERREETVQILRSWLDTAEEIE</sequence>
<dbReference type="AlphaFoldDB" id="A0A1X6ZPY6"/>
<dbReference type="RefSeq" id="WP_085792819.1">
    <property type="nucleotide sequence ID" value="NZ_FWFK01000005.1"/>
</dbReference>
<evidence type="ECO:0000259" key="13">
    <source>
        <dbReference type="Pfam" id="PF08345"/>
    </source>
</evidence>
<dbReference type="PANTHER" id="PTHR30046">
    <property type="entry name" value="FLAGELLAR M-RING PROTEIN"/>
    <property type="match status" value="1"/>
</dbReference>
<dbReference type="InterPro" id="IPR045851">
    <property type="entry name" value="AMP-bd_C_sf"/>
</dbReference>
<feature type="transmembrane region" description="Helical" evidence="11">
    <location>
        <begin position="419"/>
        <end position="440"/>
    </location>
</feature>
<evidence type="ECO:0000256" key="5">
    <source>
        <dbReference type="ARBA" id="ARBA00022692"/>
    </source>
</evidence>
<dbReference type="InterPro" id="IPR013556">
    <property type="entry name" value="Flag_M-ring_C"/>
</dbReference>
<evidence type="ECO:0000313" key="15">
    <source>
        <dbReference type="Proteomes" id="UP000193570"/>
    </source>
</evidence>
<dbReference type="InterPro" id="IPR043427">
    <property type="entry name" value="YscJ/FliF"/>
</dbReference>
<keyword evidence="15" id="KW-1185">Reference proteome</keyword>
<evidence type="ECO:0000256" key="7">
    <source>
        <dbReference type="ARBA" id="ARBA00023136"/>
    </source>
</evidence>
<dbReference type="EMBL" id="FWFK01000005">
    <property type="protein sequence ID" value="SLN57947.1"/>
    <property type="molecule type" value="Genomic_DNA"/>
</dbReference>
<organism evidence="14 15">
    <name type="scientific">Roseivivax jejudonensis</name>
    <dbReference type="NCBI Taxonomy" id="1529041"/>
    <lineage>
        <taxon>Bacteria</taxon>
        <taxon>Pseudomonadati</taxon>
        <taxon>Pseudomonadota</taxon>
        <taxon>Alphaproteobacteria</taxon>
        <taxon>Rhodobacterales</taxon>
        <taxon>Roseobacteraceae</taxon>
        <taxon>Roseivivax</taxon>
    </lineage>
</organism>
<evidence type="ECO:0000256" key="1">
    <source>
        <dbReference type="ARBA" id="ARBA00004117"/>
    </source>
</evidence>
<comment type="similarity">
    <text evidence="3 9">Belongs to the FliF family.</text>
</comment>
<dbReference type="Gene3D" id="3.30.300.30">
    <property type="match status" value="1"/>
</dbReference>
<feature type="domain" description="Flagellar M-ring C-terminal" evidence="13">
    <location>
        <begin position="237"/>
        <end position="396"/>
    </location>
</feature>
<feature type="transmembrane region" description="Helical" evidence="11">
    <location>
        <begin position="17"/>
        <end position="37"/>
    </location>
</feature>
<dbReference type="GO" id="GO:0005886">
    <property type="term" value="C:plasma membrane"/>
    <property type="evidence" value="ECO:0007669"/>
    <property type="project" value="UniProtKB-SubCell"/>
</dbReference>
<feature type="region of interest" description="Disordered" evidence="10">
    <location>
        <begin position="255"/>
        <end position="327"/>
    </location>
</feature>
<dbReference type="PIRSF" id="PIRSF004862">
    <property type="entry name" value="FliF"/>
    <property type="match status" value="1"/>
</dbReference>
<keyword evidence="5 11" id="KW-0812">Transmembrane</keyword>
<feature type="compositionally biased region" description="Basic and acidic residues" evidence="10">
    <location>
        <begin position="257"/>
        <end position="268"/>
    </location>
</feature>
<keyword evidence="7 11" id="KW-0472">Membrane</keyword>
<keyword evidence="8 9" id="KW-0975">Bacterial flagellum</keyword>
<dbReference type="InterPro" id="IPR000067">
    <property type="entry name" value="FlgMring_FliF"/>
</dbReference>
<protein>
    <recommendedName>
        <fullName evidence="9">Flagellar M-ring protein</fullName>
    </recommendedName>
</protein>
<dbReference type="PRINTS" id="PR01009">
    <property type="entry name" value="FLGMRINGFLIF"/>
</dbReference>
<feature type="compositionally biased region" description="Polar residues" evidence="10">
    <location>
        <begin position="305"/>
        <end position="314"/>
    </location>
</feature>
<keyword evidence="6 11" id="KW-1133">Transmembrane helix</keyword>
<evidence type="ECO:0000256" key="10">
    <source>
        <dbReference type="SAM" id="MobiDB-lite"/>
    </source>
</evidence>
<evidence type="ECO:0000256" key="9">
    <source>
        <dbReference type="PIRNR" id="PIRNR004862"/>
    </source>
</evidence>
<dbReference type="GO" id="GO:0009431">
    <property type="term" value="C:bacterial-type flagellum basal body, MS ring"/>
    <property type="evidence" value="ECO:0007669"/>
    <property type="project" value="InterPro"/>
</dbReference>
<keyword evidence="14" id="KW-0282">Flagellum</keyword>
<proteinExistence type="inferred from homology"/>
<evidence type="ECO:0000256" key="8">
    <source>
        <dbReference type="ARBA" id="ARBA00023143"/>
    </source>
</evidence>
<evidence type="ECO:0000313" key="14">
    <source>
        <dbReference type="EMBL" id="SLN57947.1"/>
    </source>
</evidence>
<dbReference type="NCBIfam" id="TIGR00206">
    <property type="entry name" value="fliF"/>
    <property type="match status" value="1"/>
</dbReference>
<evidence type="ECO:0000256" key="6">
    <source>
        <dbReference type="ARBA" id="ARBA00022989"/>
    </source>
</evidence>
<name>A0A1X6ZPY6_9RHOB</name>
<comment type="function">
    <text evidence="9">The M ring may be actively involved in energy transduction.</text>
</comment>
<evidence type="ECO:0000259" key="12">
    <source>
        <dbReference type="Pfam" id="PF01514"/>
    </source>
</evidence>
<feature type="compositionally biased region" description="Basic and acidic residues" evidence="10">
    <location>
        <begin position="315"/>
        <end position="327"/>
    </location>
</feature>
<keyword evidence="14" id="KW-0966">Cell projection</keyword>
<gene>
    <name evidence="14" type="primary">fliF</name>
    <name evidence="14" type="ORF">ROJ8625_02908</name>
</gene>